<evidence type="ECO:0000256" key="1">
    <source>
        <dbReference type="ARBA" id="ARBA00004496"/>
    </source>
</evidence>
<dbReference type="SUPFAM" id="SSF47031">
    <property type="entry name" value="Second domain of FERM"/>
    <property type="match status" value="2"/>
</dbReference>
<feature type="domain" description="Myosin motor" evidence="15">
    <location>
        <begin position="14"/>
        <end position="725"/>
    </location>
</feature>
<keyword evidence="6 10" id="KW-0067">ATP-binding</keyword>
<evidence type="ECO:0000259" key="13">
    <source>
        <dbReference type="PROSITE" id="PS50200"/>
    </source>
</evidence>
<dbReference type="SMART" id="SM00139">
    <property type="entry name" value="MyTH4"/>
    <property type="match status" value="1"/>
</dbReference>
<dbReference type="SMART" id="SM00242">
    <property type="entry name" value="MYSc"/>
    <property type="match status" value="1"/>
</dbReference>
<dbReference type="FunFam" id="1.10.10.820:FF:000001">
    <property type="entry name" value="Myosin heavy chain"/>
    <property type="match status" value="1"/>
</dbReference>
<evidence type="ECO:0000256" key="8">
    <source>
        <dbReference type="ARBA" id="ARBA00023175"/>
    </source>
</evidence>
<dbReference type="GO" id="GO:0005096">
    <property type="term" value="F:GTPase activator activity"/>
    <property type="evidence" value="ECO:0007669"/>
    <property type="project" value="UniProtKB-KW"/>
</dbReference>
<dbReference type="Gene3D" id="1.25.40.530">
    <property type="entry name" value="MyTH4 domain"/>
    <property type="match status" value="2"/>
</dbReference>
<keyword evidence="4" id="KW-0963">Cytoplasm</keyword>
<dbReference type="InterPro" id="IPR051724">
    <property type="entry name" value="Actin_motor_Myosin"/>
</dbReference>
<dbReference type="Pfam" id="PF21989">
    <property type="entry name" value="RA_2"/>
    <property type="match status" value="2"/>
</dbReference>
<feature type="coiled-coil region" evidence="11">
    <location>
        <begin position="922"/>
        <end position="949"/>
    </location>
</feature>
<dbReference type="Gene3D" id="3.40.850.10">
    <property type="entry name" value="Kinesin motor domain"/>
    <property type="match status" value="1"/>
</dbReference>
<evidence type="ECO:0000256" key="2">
    <source>
        <dbReference type="ARBA" id="ARBA00008314"/>
    </source>
</evidence>
<accession>A0A1Y2C8J7</accession>
<evidence type="ECO:0000256" key="11">
    <source>
        <dbReference type="SAM" id="Coils"/>
    </source>
</evidence>
<feature type="domain" description="Ras-associating" evidence="13">
    <location>
        <begin position="1210"/>
        <end position="1317"/>
    </location>
</feature>
<keyword evidence="9 10" id="KW-0009">Actin-binding</keyword>
<feature type="domain" description="MyTH4" evidence="14">
    <location>
        <begin position="1637"/>
        <end position="1808"/>
    </location>
</feature>
<evidence type="ECO:0000313" key="17">
    <source>
        <dbReference type="Proteomes" id="UP000193642"/>
    </source>
</evidence>
<keyword evidence="7 10" id="KW-0518">Myosin</keyword>
<comment type="subcellular location">
    <subcellularLocation>
        <location evidence="1">Cytoplasm</location>
    </subcellularLocation>
</comment>
<dbReference type="Gene3D" id="6.20.240.20">
    <property type="match status" value="1"/>
</dbReference>
<dbReference type="Gene3D" id="1.20.80.10">
    <property type="match status" value="2"/>
</dbReference>
<dbReference type="InterPro" id="IPR000857">
    <property type="entry name" value="MyTH4_dom"/>
</dbReference>
<dbReference type="PRINTS" id="PR00193">
    <property type="entry name" value="MYOSINHEAVY"/>
</dbReference>
<keyword evidence="11" id="KW-0175">Coiled coil</keyword>
<dbReference type="InterPro" id="IPR027417">
    <property type="entry name" value="P-loop_NTPase"/>
</dbReference>
<dbReference type="Pfam" id="PF00784">
    <property type="entry name" value="MyTH4"/>
    <property type="match status" value="2"/>
</dbReference>
<dbReference type="PROSITE" id="PS51016">
    <property type="entry name" value="MYTH4"/>
    <property type="match status" value="2"/>
</dbReference>
<dbReference type="GO" id="GO:0005524">
    <property type="term" value="F:ATP binding"/>
    <property type="evidence" value="ECO:0007669"/>
    <property type="project" value="UniProtKB-UniRule"/>
</dbReference>
<dbReference type="SUPFAM" id="SSF52540">
    <property type="entry name" value="P-loop containing nucleoside triphosphate hydrolases"/>
    <property type="match status" value="1"/>
</dbReference>
<dbReference type="Gene3D" id="2.30.29.30">
    <property type="entry name" value="Pleckstrin-homology domain (PH domain)/Phosphotyrosine-binding domain (PTB)"/>
    <property type="match status" value="2"/>
</dbReference>
<dbReference type="GO" id="GO:0007165">
    <property type="term" value="P:signal transduction"/>
    <property type="evidence" value="ECO:0007669"/>
    <property type="project" value="InterPro"/>
</dbReference>
<dbReference type="OrthoDB" id="6108017at2759"/>
<dbReference type="InterPro" id="IPR001609">
    <property type="entry name" value="Myosin_head_motor_dom-like"/>
</dbReference>
<dbReference type="Gene3D" id="1.10.10.820">
    <property type="match status" value="1"/>
</dbReference>
<dbReference type="PANTHER" id="PTHR46049">
    <property type="entry name" value="AGAP003327-PA"/>
    <property type="match status" value="1"/>
</dbReference>
<dbReference type="Gene3D" id="3.10.20.90">
    <property type="entry name" value="Phosphatidylinositol 3-kinase Catalytic Subunit, Chain A, domain 1"/>
    <property type="match status" value="2"/>
</dbReference>
<dbReference type="Pfam" id="PF00373">
    <property type="entry name" value="FERM_M"/>
    <property type="match status" value="2"/>
</dbReference>
<dbReference type="STRING" id="329046.A0A1Y2C8J7"/>
<proteinExistence type="inferred from homology"/>
<dbReference type="InterPro" id="IPR014352">
    <property type="entry name" value="FERM/acyl-CoA-bd_prot_sf"/>
</dbReference>
<dbReference type="InterPro" id="IPR000048">
    <property type="entry name" value="IQ_motif_EF-hand-BS"/>
</dbReference>
<feature type="region of interest" description="Actin-binding" evidence="10">
    <location>
        <begin position="604"/>
        <end position="626"/>
    </location>
</feature>
<dbReference type="InterPro" id="IPR002404">
    <property type="entry name" value="IRS_PTB"/>
</dbReference>
<evidence type="ECO:0000259" key="14">
    <source>
        <dbReference type="PROSITE" id="PS51016"/>
    </source>
</evidence>
<evidence type="ECO:0000259" key="12">
    <source>
        <dbReference type="PROSITE" id="PS50057"/>
    </source>
</evidence>
<dbReference type="PROSITE" id="PS50096">
    <property type="entry name" value="IQ"/>
    <property type="match status" value="3"/>
</dbReference>
<comment type="similarity">
    <text evidence="2 10">Belongs to the TRAFAC class myosin-kinesin ATPase superfamily. Myosin family.</text>
</comment>
<feature type="domain" description="FERM" evidence="12">
    <location>
        <begin position="1813"/>
        <end position="2107"/>
    </location>
</feature>
<dbReference type="SUPFAM" id="SSF50729">
    <property type="entry name" value="PH domain-like"/>
    <property type="match status" value="1"/>
</dbReference>
<dbReference type="SMART" id="SM00015">
    <property type="entry name" value="IQ"/>
    <property type="match status" value="3"/>
</dbReference>
<dbReference type="InterPro" id="IPR000159">
    <property type="entry name" value="RA_dom"/>
</dbReference>
<dbReference type="InterPro" id="IPR019748">
    <property type="entry name" value="FERM_central"/>
</dbReference>
<keyword evidence="17" id="KW-1185">Reference proteome</keyword>
<evidence type="ECO:0000256" key="10">
    <source>
        <dbReference type="PROSITE-ProRule" id="PRU00782"/>
    </source>
</evidence>
<dbReference type="CDD" id="cd14473">
    <property type="entry name" value="FERM_B-lobe"/>
    <property type="match status" value="2"/>
</dbReference>
<dbReference type="PANTHER" id="PTHR46049:SF5">
    <property type="entry name" value="PLECKSTRIN HOMOLOGY DOMAIN-CONTAINING FAMILY H MEMBER 3"/>
    <property type="match status" value="1"/>
</dbReference>
<dbReference type="PROSITE" id="PS50200">
    <property type="entry name" value="RA"/>
    <property type="match status" value="1"/>
</dbReference>
<evidence type="ECO:0000259" key="15">
    <source>
        <dbReference type="PROSITE" id="PS51456"/>
    </source>
</evidence>
<keyword evidence="3" id="KW-0343">GTPase activation</keyword>
<dbReference type="GO" id="GO:0003779">
    <property type="term" value="F:actin binding"/>
    <property type="evidence" value="ECO:0007669"/>
    <property type="project" value="UniProtKB-KW"/>
</dbReference>
<dbReference type="PROSITE" id="PS51456">
    <property type="entry name" value="MYOSIN_MOTOR"/>
    <property type="match status" value="1"/>
</dbReference>
<dbReference type="Pfam" id="PF02174">
    <property type="entry name" value="IRS"/>
    <property type="match status" value="1"/>
</dbReference>
<dbReference type="InterPro" id="IPR011993">
    <property type="entry name" value="PH-like_dom_sf"/>
</dbReference>
<name>A0A1Y2C8J7_9FUNG</name>
<keyword evidence="5 10" id="KW-0547">Nucleotide-binding</keyword>
<dbReference type="GO" id="GO:0005737">
    <property type="term" value="C:cytoplasm"/>
    <property type="evidence" value="ECO:0007669"/>
    <property type="project" value="UniProtKB-SubCell"/>
</dbReference>
<dbReference type="Gene3D" id="1.20.5.190">
    <property type="match status" value="1"/>
</dbReference>
<evidence type="ECO:0000256" key="9">
    <source>
        <dbReference type="ARBA" id="ARBA00023203"/>
    </source>
</evidence>
<dbReference type="Gene3D" id="1.20.120.720">
    <property type="entry name" value="Myosin VI head, motor domain, U50 subdomain"/>
    <property type="match status" value="1"/>
</dbReference>
<dbReference type="Pfam" id="PF00612">
    <property type="entry name" value="IQ"/>
    <property type="match status" value="3"/>
</dbReference>
<feature type="coiled-coil region" evidence="11">
    <location>
        <begin position="795"/>
        <end position="852"/>
    </location>
</feature>
<gene>
    <name evidence="16" type="ORF">BCR33DRAFT_766571</name>
</gene>
<comment type="caution">
    <text evidence="16">The sequence shown here is derived from an EMBL/GenBank/DDBJ whole genome shotgun (WGS) entry which is preliminary data.</text>
</comment>
<dbReference type="InterPro" id="IPR036961">
    <property type="entry name" value="Kinesin_motor_dom_sf"/>
</dbReference>
<organism evidence="16 17">
    <name type="scientific">Rhizoclosmatium globosum</name>
    <dbReference type="NCBI Taxonomy" id="329046"/>
    <lineage>
        <taxon>Eukaryota</taxon>
        <taxon>Fungi</taxon>
        <taxon>Fungi incertae sedis</taxon>
        <taxon>Chytridiomycota</taxon>
        <taxon>Chytridiomycota incertae sedis</taxon>
        <taxon>Chytridiomycetes</taxon>
        <taxon>Chytridiales</taxon>
        <taxon>Chytriomycetaceae</taxon>
        <taxon>Rhizoclosmatium</taxon>
    </lineage>
</organism>
<feature type="binding site" evidence="10">
    <location>
        <begin position="107"/>
        <end position="114"/>
    </location>
    <ligand>
        <name>ATP</name>
        <dbReference type="ChEBI" id="CHEBI:30616"/>
    </ligand>
</feature>
<evidence type="ECO:0000256" key="7">
    <source>
        <dbReference type="ARBA" id="ARBA00023123"/>
    </source>
</evidence>
<evidence type="ECO:0000256" key="4">
    <source>
        <dbReference type="ARBA" id="ARBA00022490"/>
    </source>
</evidence>
<dbReference type="Pfam" id="PF00063">
    <property type="entry name" value="Myosin_head"/>
    <property type="match status" value="1"/>
</dbReference>
<evidence type="ECO:0000313" key="16">
    <source>
        <dbReference type="EMBL" id="ORY43349.1"/>
    </source>
</evidence>
<protein>
    <submittedName>
        <fullName evidence="16">Uncharacterized protein</fullName>
    </submittedName>
</protein>
<dbReference type="InterPro" id="IPR038185">
    <property type="entry name" value="MyTH4_dom_sf"/>
</dbReference>
<dbReference type="EMBL" id="MCGO01000025">
    <property type="protein sequence ID" value="ORY43349.1"/>
    <property type="molecule type" value="Genomic_DNA"/>
</dbReference>
<dbReference type="GO" id="GO:0003774">
    <property type="term" value="F:cytoskeletal motor activity"/>
    <property type="evidence" value="ECO:0007669"/>
    <property type="project" value="UniProtKB-UniRule"/>
</dbReference>
<dbReference type="InterPro" id="IPR019749">
    <property type="entry name" value="Band_41_domain"/>
</dbReference>
<sequence length="2107" mass="235618">MTTATGSPESFGPDWVEDMTGLPNLSETSILQNLKKRFAAGYIYTYTGSILVAVNPYKTLDIFGHASIAKYQSKDRRQNPPHIYALSDATITNIRNERKNQSVIISGESGSGKSESTKYILNYLTAVTSSATNASWIHQQILEANTVLESFGNAKTSRNNNSSRFGKFINVQLDRKLQIVGANITSYLLEKSRVARQAKLERNYHVFYELVAGANEDEIRDYLIKPVSSYYYLAQSECTEIPGINERSKFEGLKFSLTVLNVSFEQTDCIWRVLSAILWLGNVKFKSDNGNESVTIDGTEAIANISSLLGVNADSLSKVLCFKKLVVRSETTMVPLKPSQATDNRDSIAKNLYSSLFRVLLEMINSTLQASPDKDIQNSIGVLDIFGFEEFQVNSFEQFCINYTNEKLQNFFNQFIFKLEQEEYEREGINWEKISYEDNQACIDLIEAKPVGILAQLDEEGKLPRGTEESFLIKLEKTHEKHKNFTKPKTKTGVFGIKHYAGEVLYHVEGFLEKNKDALQDELFDLLSSSQLTFVASLITPKDTVDNSALSAPGTPRLGASPQGSMINVHQSSVSPSPSLNPMPARMTAKAVKPTAGGAFKNSLNSLVTTLGLTTTHYVRCIKPNSLMEAFAFEDSKVLGQLKYSGMLETIKIRKAGFPLRIPYEQFNIENRFILPPEAKTSADAKYKATVIAEACQLPDGTWQTGHSKIFLKAEMLPEIQKRVAEYQTASVITIQRYVRGYQARTKFLHMRENAIIIQKHVKGYLYVIRYKRKRAAIIKIQSVARGWFARDLCHKLREAKEKELREEMERKERELQELRALEAAEMERQATERMVAELRAAQLKLQEAAQQDADANKSSEQTLKEAAAISAIDSLIGKVQAVESREALATDTIETSDAPKATTADNKLEEIFSLIKDFNSHDELSSLAQNLTSEINQLNEKKKVLLSNENVAEISVLSPSKENIADDPIRRSLHTNPLIVHQAGSVLAELSEGKMDPFADALSLQSFGELHFATNDGKPRKKSILPGLGSKKTTIGAQDINAALKYSKTSLSAPITRIPEGDPSYSLALECSKLLSRALDPSNKKSEDICLAMHQIANLGLVHVALRDEIFIQIIKQVTLPTEGEPKGWNDITLNGWQLLTLCIGTFPPSKTFSKFLLAFILRGCKTNTSTKRMLSLTAELFSKSVLIYGPRKFAPSPSDIQSFRDGVVNKLCKIYVMDGHSFDILISPVTTADEVVKEISKKFKLKDTSSWSLYVVSQNSDKAIRSVEYLADCMLGLQKESKRGTFLSRVVTKHAPNGGIDVDDDFKLTLKKRIFKDPKEDFRSKDETEIHLLCCQADNEVNTDFYPIGLREGVKLAALKAHIMLGDYDPHSPELPHSSNILQWITPRVMSKASKENAARMVIEEYIKLKGLSPIEAKLIYLETVRAFRFYGAAIFEIEAPGDLSFNEPIDVAVSAIGVQLVQSVSREIAMVFTADEIKDVQLDGRTVSIIIGKPSEASTEVYEFASERAEEMASLIRDYCGIRALVVRERIYSDNDIANLNRDVEGLQSRLLEHECVRVPGPDTLAAEMGQAGVGGAKTIRGSLIMPKSMMAMKSAASNSRTSSPSSSRKKNAFPVFGKVEVPPGLYNDVDWSFSTTKLASSILAPVHDASDFAINLNLFILEYIGNTKAATLDRSSKLSTAFGTSIQRIQRLFEQCIELPILANELYLQLIKMTRTHEDKTSYACIQMWRLMCVSVGVVVPTIPEIMDYLKAHLRRCEAIDPKDKLGEKERSKYAKYALKGLYQTIRGGKRLHPPSSEEISCAMKRSPMTIRFYALNRQFRALPIHPSDSIETIYCNLMEKFGLAEASGFAIYQYYAKSELALFAEDKISDVIFKCEKASHASQTADKVHFIIKKRLFDEPLKPTDHPVEDEFVRWQVVEDIKNDRYPLKPDDLIVAAGLTAQIQFGDAVLGAVESYQEFSTKVIPKRLLSIEMSEKVAEQHAKFVGKSGRECHDQFMALAKIQPLFGYTVFSVLQSYTNQLPRECWLAIGFDGIRILARRSLSIFATHPFADLINYIPAKNNILLVTENRTTLGTSKYVFSTENSLAIASLIKDYIDFHLDT</sequence>
<dbReference type="SUPFAM" id="SSF54236">
    <property type="entry name" value="Ubiquitin-like"/>
    <property type="match status" value="2"/>
</dbReference>
<dbReference type="InterPro" id="IPR029071">
    <property type="entry name" value="Ubiquitin-like_domsf"/>
</dbReference>
<dbReference type="PROSITE" id="PS50057">
    <property type="entry name" value="FERM_3"/>
    <property type="match status" value="2"/>
</dbReference>
<dbReference type="Gene3D" id="1.20.58.530">
    <property type="match status" value="1"/>
</dbReference>
<keyword evidence="8 10" id="KW-0505">Motor protein</keyword>
<feature type="domain" description="MyTH4" evidence="14">
    <location>
        <begin position="1047"/>
        <end position="1206"/>
    </location>
</feature>
<dbReference type="SMART" id="SM00295">
    <property type="entry name" value="B41"/>
    <property type="match status" value="2"/>
</dbReference>
<evidence type="ECO:0000256" key="3">
    <source>
        <dbReference type="ARBA" id="ARBA00022468"/>
    </source>
</evidence>
<dbReference type="InterPro" id="IPR000299">
    <property type="entry name" value="FERM_domain"/>
</dbReference>
<dbReference type="InterPro" id="IPR035963">
    <property type="entry name" value="FERM_2"/>
</dbReference>
<dbReference type="GO" id="GO:0016459">
    <property type="term" value="C:myosin complex"/>
    <property type="evidence" value="ECO:0007669"/>
    <property type="project" value="UniProtKB-KW"/>
</dbReference>
<feature type="domain" description="FERM" evidence="12">
    <location>
        <begin position="1212"/>
        <end position="1530"/>
    </location>
</feature>
<evidence type="ECO:0000256" key="6">
    <source>
        <dbReference type="ARBA" id="ARBA00022840"/>
    </source>
</evidence>
<dbReference type="Proteomes" id="UP000193642">
    <property type="component" value="Unassembled WGS sequence"/>
</dbReference>
<reference evidence="16 17" key="1">
    <citation type="submission" date="2016-07" db="EMBL/GenBank/DDBJ databases">
        <title>Pervasive Adenine N6-methylation of Active Genes in Fungi.</title>
        <authorList>
            <consortium name="DOE Joint Genome Institute"/>
            <person name="Mondo S.J."/>
            <person name="Dannebaum R.O."/>
            <person name="Kuo R.C."/>
            <person name="Labutti K."/>
            <person name="Haridas S."/>
            <person name="Kuo A."/>
            <person name="Salamov A."/>
            <person name="Ahrendt S.R."/>
            <person name="Lipzen A."/>
            <person name="Sullivan W."/>
            <person name="Andreopoulos W.B."/>
            <person name="Clum A."/>
            <person name="Lindquist E."/>
            <person name="Daum C."/>
            <person name="Ramamoorthy G.K."/>
            <person name="Gryganskyi A."/>
            <person name="Culley D."/>
            <person name="Magnuson J.K."/>
            <person name="James T.Y."/>
            <person name="O'Malley M.A."/>
            <person name="Stajich J.E."/>
            <person name="Spatafora J.W."/>
            <person name="Visel A."/>
            <person name="Grigoriev I.V."/>
        </authorList>
    </citation>
    <scope>NUCLEOTIDE SEQUENCE [LARGE SCALE GENOMIC DNA]</scope>
    <source>
        <strain evidence="16 17">JEL800</strain>
    </source>
</reference>
<evidence type="ECO:0000256" key="5">
    <source>
        <dbReference type="ARBA" id="ARBA00022741"/>
    </source>
</evidence>